<name>A0A8S0Y5Y7_9GAMM</name>
<protein>
    <submittedName>
        <fullName evidence="1">Uncharacterized protein</fullName>
    </submittedName>
</protein>
<dbReference type="Proteomes" id="UP000494216">
    <property type="component" value="Unassembled WGS sequence"/>
</dbReference>
<reference evidence="1 2" key="1">
    <citation type="submission" date="2020-02" db="EMBL/GenBank/DDBJ databases">
        <authorList>
            <person name="Hogendoorn C."/>
        </authorList>
    </citation>
    <scope>NUCLEOTIDE SEQUENCE [LARGE SCALE GENOMIC DNA]</scope>
    <source>
        <strain evidence="1">METHB21</strain>
    </source>
</reference>
<keyword evidence="2" id="KW-1185">Reference proteome</keyword>
<dbReference type="EMBL" id="CADCXN010000045">
    <property type="protein sequence ID" value="CAA9890070.1"/>
    <property type="molecule type" value="Genomic_DNA"/>
</dbReference>
<dbReference type="AlphaFoldDB" id="A0A8S0Y5Y7"/>
<gene>
    <name evidence="1" type="ORF">METHB2_180021</name>
</gene>
<sequence>MYGWTSPFRIEAHYSASNGWAAAVMGDRLSLGVARFFKLDNKMKCLFGRYKLLEFCK</sequence>
<accession>A0A8S0Y5Y7</accession>
<proteinExistence type="predicted"/>
<organism evidence="1 2">
    <name type="scientific">Candidatus Methylobacter favarea</name>
    <dbReference type="NCBI Taxonomy" id="2707345"/>
    <lineage>
        <taxon>Bacteria</taxon>
        <taxon>Pseudomonadati</taxon>
        <taxon>Pseudomonadota</taxon>
        <taxon>Gammaproteobacteria</taxon>
        <taxon>Methylococcales</taxon>
        <taxon>Methylococcaceae</taxon>
        <taxon>Methylobacter</taxon>
    </lineage>
</organism>
<comment type="caution">
    <text evidence="1">The sequence shown here is derived from an EMBL/GenBank/DDBJ whole genome shotgun (WGS) entry which is preliminary data.</text>
</comment>
<evidence type="ECO:0000313" key="2">
    <source>
        <dbReference type="Proteomes" id="UP000494216"/>
    </source>
</evidence>
<evidence type="ECO:0000313" key="1">
    <source>
        <dbReference type="EMBL" id="CAA9890070.1"/>
    </source>
</evidence>